<sequence>MAITSPCINVCVTDPDSDLCYGCARTTPEIAKWSKYTDEEQIQIIEISRSRMDGWQLEAFNRAYKKKRNRIKSYKRTKASD</sequence>
<accession>D6PK35</accession>
<dbReference type="PANTHER" id="PTHR35175">
    <property type="entry name" value="DUF1289 DOMAIN-CONTAINING PROTEIN"/>
    <property type="match status" value="1"/>
</dbReference>
<organism evidence="1">
    <name type="scientific">uncultured organism MedDCM-OCT-S04-C478</name>
    <dbReference type="NCBI Taxonomy" id="743617"/>
    <lineage>
        <taxon>unclassified sequences</taxon>
        <taxon>environmental samples</taxon>
    </lineage>
</organism>
<evidence type="ECO:0000313" key="1">
    <source>
        <dbReference type="EMBL" id="ADD96086.1"/>
    </source>
</evidence>
<name>D6PK35_9ZZZZ</name>
<dbReference type="EMBL" id="GU943118">
    <property type="protein sequence ID" value="ADD96086.1"/>
    <property type="molecule type" value="Genomic_DNA"/>
</dbReference>
<dbReference type="PANTHER" id="PTHR35175:SF2">
    <property type="entry name" value="DUF1289 DOMAIN-CONTAINING PROTEIN"/>
    <property type="match status" value="1"/>
</dbReference>
<reference evidence="1" key="1">
    <citation type="journal article" date="2010" name="ISME J.">
        <title>Metagenome of the Mediterranean deep chlorophyll maximum studied by direct and fosmid library 454 pyrosequencing.</title>
        <authorList>
            <person name="Ghai R."/>
            <person name="Martin-Cuadrado A.B."/>
            <person name="Molto A.G."/>
            <person name="Heredia I.G."/>
            <person name="Cabrera R."/>
            <person name="Martin J."/>
            <person name="Verdu M."/>
            <person name="Deschamps P."/>
            <person name="Moreira D."/>
            <person name="Lopez-Garcia P."/>
            <person name="Mira A."/>
            <person name="Rodriguez-Valera F."/>
        </authorList>
    </citation>
    <scope>NUCLEOTIDE SEQUENCE</scope>
</reference>
<dbReference type="InterPro" id="IPR010710">
    <property type="entry name" value="DUF1289"/>
</dbReference>
<dbReference type="AlphaFoldDB" id="D6PK35"/>
<dbReference type="Pfam" id="PF06945">
    <property type="entry name" value="DUF1289"/>
    <property type="match status" value="1"/>
</dbReference>
<proteinExistence type="predicted"/>
<evidence type="ECO:0008006" key="2">
    <source>
        <dbReference type="Google" id="ProtNLM"/>
    </source>
</evidence>
<protein>
    <recommendedName>
        <fullName evidence="2">Fe-S protein</fullName>
    </recommendedName>
</protein>